<evidence type="ECO:0000256" key="5">
    <source>
        <dbReference type="ARBA" id="ARBA00023242"/>
    </source>
</evidence>
<dbReference type="PROSITE" id="PS51005">
    <property type="entry name" value="NAC"/>
    <property type="match status" value="1"/>
</dbReference>
<dbReference type="GO" id="GO:0005634">
    <property type="term" value="C:nucleus"/>
    <property type="evidence" value="ECO:0007669"/>
    <property type="project" value="UniProtKB-SubCell"/>
</dbReference>
<feature type="region of interest" description="Disordered" evidence="6">
    <location>
        <begin position="361"/>
        <end position="382"/>
    </location>
</feature>
<comment type="caution">
    <text evidence="8">The sequence shown here is derived from an EMBL/GenBank/DDBJ whole genome shotgun (WGS) entry which is preliminary data.</text>
</comment>
<evidence type="ECO:0000256" key="4">
    <source>
        <dbReference type="ARBA" id="ARBA00023163"/>
    </source>
</evidence>
<feature type="compositionally biased region" description="Basic and acidic residues" evidence="6">
    <location>
        <begin position="371"/>
        <end position="382"/>
    </location>
</feature>
<gene>
    <name evidence="8" type="ORF">Bca52824_061951</name>
</gene>
<dbReference type="PANTHER" id="PTHR31989">
    <property type="entry name" value="NAC DOMAIN-CONTAINING PROTEIN 82-RELATED"/>
    <property type="match status" value="1"/>
</dbReference>
<keyword evidence="9" id="KW-1185">Reference proteome</keyword>
<dbReference type="SUPFAM" id="SSF101941">
    <property type="entry name" value="NAC domain"/>
    <property type="match status" value="1"/>
</dbReference>
<dbReference type="EMBL" id="JAAMPC010000013">
    <property type="protein sequence ID" value="KAG2267396.1"/>
    <property type="molecule type" value="Genomic_DNA"/>
</dbReference>
<evidence type="ECO:0000259" key="7">
    <source>
        <dbReference type="PROSITE" id="PS51005"/>
    </source>
</evidence>
<dbReference type="Gene3D" id="2.170.150.80">
    <property type="entry name" value="NAC domain"/>
    <property type="match status" value="1"/>
</dbReference>
<reference evidence="8 9" key="1">
    <citation type="submission" date="2020-02" db="EMBL/GenBank/DDBJ databases">
        <authorList>
            <person name="Ma Q."/>
            <person name="Huang Y."/>
            <person name="Song X."/>
            <person name="Pei D."/>
        </authorList>
    </citation>
    <scope>NUCLEOTIDE SEQUENCE [LARGE SCALE GENOMIC DNA]</scope>
    <source>
        <strain evidence="8">Sxm20200214</strain>
        <tissue evidence="8">Leaf</tissue>
    </source>
</reference>
<comment type="subcellular location">
    <subcellularLocation>
        <location evidence="1">Nucleus</location>
    </subcellularLocation>
</comment>
<dbReference type="GO" id="GO:0003677">
    <property type="term" value="F:DNA binding"/>
    <property type="evidence" value="ECO:0007669"/>
    <property type="project" value="UniProtKB-KW"/>
</dbReference>
<keyword evidence="2" id="KW-0805">Transcription regulation</keyword>
<dbReference type="InterPro" id="IPR036093">
    <property type="entry name" value="NAC_dom_sf"/>
</dbReference>
<dbReference type="InterPro" id="IPR003441">
    <property type="entry name" value="NAC-dom"/>
</dbReference>
<evidence type="ECO:0000256" key="3">
    <source>
        <dbReference type="ARBA" id="ARBA00023125"/>
    </source>
</evidence>
<dbReference type="Proteomes" id="UP000886595">
    <property type="component" value="Unassembled WGS sequence"/>
</dbReference>
<keyword evidence="4" id="KW-0804">Transcription</keyword>
<organism evidence="8 9">
    <name type="scientific">Brassica carinata</name>
    <name type="common">Ethiopian mustard</name>
    <name type="synonym">Abyssinian cabbage</name>
    <dbReference type="NCBI Taxonomy" id="52824"/>
    <lineage>
        <taxon>Eukaryota</taxon>
        <taxon>Viridiplantae</taxon>
        <taxon>Streptophyta</taxon>
        <taxon>Embryophyta</taxon>
        <taxon>Tracheophyta</taxon>
        <taxon>Spermatophyta</taxon>
        <taxon>Magnoliopsida</taxon>
        <taxon>eudicotyledons</taxon>
        <taxon>Gunneridae</taxon>
        <taxon>Pentapetalae</taxon>
        <taxon>rosids</taxon>
        <taxon>malvids</taxon>
        <taxon>Brassicales</taxon>
        <taxon>Brassicaceae</taxon>
        <taxon>Brassiceae</taxon>
        <taxon>Brassica</taxon>
    </lineage>
</organism>
<feature type="region of interest" description="Disordered" evidence="6">
    <location>
        <begin position="165"/>
        <end position="191"/>
    </location>
</feature>
<dbReference type="GO" id="GO:0006355">
    <property type="term" value="P:regulation of DNA-templated transcription"/>
    <property type="evidence" value="ECO:0007669"/>
    <property type="project" value="InterPro"/>
</dbReference>
<keyword evidence="3" id="KW-0238">DNA-binding</keyword>
<name>A0A8X7U8X8_BRACI</name>
<evidence type="ECO:0000256" key="1">
    <source>
        <dbReference type="ARBA" id="ARBA00004123"/>
    </source>
</evidence>
<dbReference type="Pfam" id="PF02365">
    <property type="entry name" value="NAM"/>
    <property type="match status" value="1"/>
</dbReference>
<evidence type="ECO:0000313" key="9">
    <source>
        <dbReference type="Proteomes" id="UP000886595"/>
    </source>
</evidence>
<protein>
    <recommendedName>
        <fullName evidence="7">NAC domain-containing protein</fullName>
    </recommendedName>
</protein>
<sequence>MATRYPPGSQFLPTELGLVKLHLKDKVEKNIDGFIKTLNVYGDAPWLLHHDTNPLYPRNEWYYFVPRRIRGKRKDIKKKAKVLMGYKRELVFNMNVVGDQSEKQKKTDWHMNEYSLHRNGDEFHDLVLCHVRLLNSAQIFRPPVVPAAHDHVDDNNNDVVLPNQEQEEEAGNQQQHEQQEHSPTLLLPPLQQSNDNLEHYQLEDYAYDGADDDDLTFDPDELLNSLNKWKEQEDSPTDYLLPPLESNVNQEQCLSRDTLFVPSQLENNDNSVLPKQEQQEAGFANHNDMTMMVEKEHGDVKQHQQQQDQEQQHKDLLSLLLDPAWDDLCFDGPEDDFSMQNMDVSLTQQELREVEEEISKLLQPVPQAQDSEVHVDQVMPKD</sequence>
<evidence type="ECO:0000313" key="8">
    <source>
        <dbReference type="EMBL" id="KAG2267396.1"/>
    </source>
</evidence>
<evidence type="ECO:0000256" key="6">
    <source>
        <dbReference type="SAM" id="MobiDB-lite"/>
    </source>
</evidence>
<keyword evidence="5" id="KW-0539">Nucleus</keyword>
<feature type="domain" description="NAC" evidence="7">
    <location>
        <begin position="5"/>
        <end position="134"/>
    </location>
</feature>
<dbReference type="AlphaFoldDB" id="A0A8X7U8X8"/>
<accession>A0A8X7U8X8</accession>
<evidence type="ECO:0000256" key="2">
    <source>
        <dbReference type="ARBA" id="ARBA00023015"/>
    </source>
</evidence>
<proteinExistence type="predicted"/>